<dbReference type="SUPFAM" id="SSF48452">
    <property type="entry name" value="TPR-like"/>
    <property type="match status" value="1"/>
</dbReference>
<dbReference type="Proteomes" id="UP000308652">
    <property type="component" value="Unassembled WGS sequence"/>
</dbReference>
<dbReference type="Gene3D" id="1.25.40.10">
    <property type="entry name" value="Tetratricopeptide repeat domain"/>
    <property type="match status" value="1"/>
</dbReference>
<reference evidence="1 2" key="1">
    <citation type="journal article" date="2019" name="Nat. Ecol. Evol.">
        <title>Megaphylogeny resolves global patterns of mushroom evolution.</title>
        <authorList>
            <person name="Varga T."/>
            <person name="Krizsan K."/>
            <person name="Foldi C."/>
            <person name="Dima B."/>
            <person name="Sanchez-Garcia M."/>
            <person name="Sanchez-Ramirez S."/>
            <person name="Szollosi G.J."/>
            <person name="Szarkandi J.G."/>
            <person name="Papp V."/>
            <person name="Albert L."/>
            <person name="Andreopoulos W."/>
            <person name="Angelini C."/>
            <person name="Antonin V."/>
            <person name="Barry K.W."/>
            <person name="Bougher N.L."/>
            <person name="Buchanan P."/>
            <person name="Buyck B."/>
            <person name="Bense V."/>
            <person name="Catcheside P."/>
            <person name="Chovatia M."/>
            <person name="Cooper J."/>
            <person name="Damon W."/>
            <person name="Desjardin D."/>
            <person name="Finy P."/>
            <person name="Geml J."/>
            <person name="Haridas S."/>
            <person name="Hughes K."/>
            <person name="Justo A."/>
            <person name="Karasinski D."/>
            <person name="Kautmanova I."/>
            <person name="Kiss B."/>
            <person name="Kocsube S."/>
            <person name="Kotiranta H."/>
            <person name="LaButti K.M."/>
            <person name="Lechner B.E."/>
            <person name="Liimatainen K."/>
            <person name="Lipzen A."/>
            <person name="Lukacs Z."/>
            <person name="Mihaltcheva S."/>
            <person name="Morgado L.N."/>
            <person name="Niskanen T."/>
            <person name="Noordeloos M.E."/>
            <person name="Ohm R.A."/>
            <person name="Ortiz-Santana B."/>
            <person name="Ovrebo C."/>
            <person name="Racz N."/>
            <person name="Riley R."/>
            <person name="Savchenko A."/>
            <person name="Shiryaev A."/>
            <person name="Soop K."/>
            <person name="Spirin V."/>
            <person name="Szebenyi C."/>
            <person name="Tomsovsky M."/>
            <person name="Tulloss R.E."/>
            <person name="Uehling J."/>
            <person name="Grigoriev I.V."/>
            <person name="Vagvolgyi C."/>
            <person name="Papp T."/>
            <person name="Martin F.M."/>
            <person name="Miettinen O."/>
            <person name="Hibbett D.S."/>
            <person name="Nagy L.G."/>
        </authorList>
    </citation>
    <scope>NUCLEOTIDE SEQUENCE [LARGE SCALE GENOMIC DNA]</scope>
    <source>
        <strain evidence="1 2">CBS 166.37</strain>
    </source>
</reference>
<protein>
    <submittedName>
        <fullName evidence="1">Uncharacterized protein</fullName>
    </submittedName>
</protein>
<proteinExistence type="predicted"/>
<organism evidence="1 2">
    <name type="scientific">Crucibulum laeve</name>
    <dbReference type="NCBI Taxonomy" id="68775"/>
    <lineage>
        <taxon>Eukaryota</taxon>
        <taxon>Fungi</taxon>
        <taxon>Dikarya</taxon>
        <taxon>Basidiomycota</taxon>
        <taxon>Agaricomycotina</taxon>
        <taxon>Agaricomycetes</taxon>
        <taxon>Agaricomycetidae</taxon>
        <taxon>Agaricales</taxon>
        <taxon>Agaricineae</taxon>
        <taxon>Nidulariaceae</taxon>
        <taxon>Crucibulum</taxon>
    </lineage>
</organism>
<dbReference type="OrthoDB" id="2647271at2759"/>
<dbReference type="InterPro" id="IPR011990">
    <property type="entry name" value="TPR-like_helical_dom_sf"/>
</dbReference>
<evidence type="ECO:0000313" key="1">
    <source>
        <dbReference type="EMBL" id="TFK31391.1"/>
    </source>
</evidence>
<dbReference type="AlphaFoldDB" id="A0A5C3LRL9"/>
<name>A0A5C3LRL9_9AGAR</name>
<accession>A0A5C3LRL9</accession>
<keyword evidence="2" id="KW-1185">Reference proteome</keyword>
<evidence type="ECO:0000313" key="2">
    <source>
        <dbReference type="Proteomes" id="UP000308652"/>
    </source>
</evidence>
<dbReference type="EMBL" id="ML213763">
    <property type="protein sequence ID" value="TFK31391.1"/>
    <property type="molecule type" value="Genomic_DNA"/>
</dbReference>
<sequence length="338" mass="38529">MHFQRSQNPKDLMEGMELHKAALTDDPGTSSCKSAFWLTSYGDVMKDFFEIAVRLEPANLAIKCYRRSLELLSNESLCYWQTLHELSVTLRLLYNLSSQIGHLEEASALEQQALRLATPQHPLQAASLTNLGKIYYRLYERNGNLDFIKQSVTYSRKALSSAYIPHLLRPELQNGLAVSLSIIVEGLGGDIGEVVSLFRATLTLVSCPLRHKLHAEHELGPALRLQFLQNSDISVLDEAIILQRKCMESSSLPRQQFVWVMNLALSLQARFYHFRQPDDLAEIIALYEESLKSIPVLHHERPKFLYNLGNVLLVQFETKPEINTLDRATVYRTVSNFK</sequence>
<dbReference type="STRING" id="68775.A0A5C3LRL9"/>
<gene>
    <name evidence="1" type="ORF">BDQ12DRAFT_729604</name>
</gene>